<dbReference type="AlphaFoldDB" id="A0A914E8A1"/>
<organism evidence="2 3">
    <name type="scientific">Acrobeloides nanus</name>
    <dbReference type="NCBI Taxonomy" id="290746"/>
    <lineage>
        <taxon>Eukaryota</taxon>
        <taxon>Metazoa</taxon>
        <taxon>Ecdysozoa</taxon>
        <taxon>Nematoda</taxon>
        <taxon>Chromadorea</taxon>
        <taxon>Rhabditida</taxon>
        <taxon>Tylenchina</taxon>
        <taxon>Cephalobomorpha</taxon>
        <taxon>Cephaloboidea</taxon>
        <taxon>Cephalobidae</taxon>
        <taxon>Acrobeloides</taxon>
    </lineage>
</organism>
<accession>A0A914E8A1</accession>
<name>A0A914E8A1_9BILA</name>
<keyword evidence="1" id="KW-0732">Signal</keyword>
<sequence length="226" mass="25175">MNCSGSGNMLGIVFLVIFSNFIDSSWSTNRCYVGRPGKAAVQGFCPLSDGCAIVRYKGQFGDLNGRNHDRYQCFSELEKLHPAFTVTNCSNGASVATCYDINSRDKISYTARAVGVMEQTFGEVLRLHNIEKFCCCKEDLCNRANEQVINFFAQPTKLHLLDDENEQMGDAIGYNPGQIEGVQVPPEQTFVQPRPRSDRVTNPPDPNSVSMVFPSFFIILVCMLMI</sequence>
<feature type="signal peptide" evidence="1">
    <location>
        <begin position="1"/>
        <end position="27"/>
    </location>
</feature>
<reference evidence="3" key="1">
    <citation type="submission" date="2022-11" db="UniProtKB">
        <authorList>
            <consortium name="WormBaseParasite"/>
        </authorList>
    </citation>
    <scope>IDENTIFICATION</scope>
</reference>
<keyword evidence="2" id="KW-1185">Reference proteome</keyword>
<proteinExistence type="predicted"/>
<evidence type="ECO:0000256" key="1">
    <source>
        <dbReference type="SAM" id="SignalP"/>
    </source>
</evidence>
<feature type="chain" id="PRO_5037678999" evidence="1">
    <location>
        <begin position="28"/>
        <end position="226"/>
    </location>
</feature>
<dbReference type="WBParaSite" id="ACRNAN_scaffold6099.g30797.t1">
    <property type="protein sequence ID" value="ACRNAN_scaffold6099.g30797.t1"/>
    <property type="gene ID" value="ACRNAN_scaffold6099.g30797"/>
</dbReference>
<protein>
    <submittedName>
        <fullName evidence="3">Uncharacterized protein</fullName>
    </submittedName>
</protein>
<evidence type="ECO:0000313" key="3">
    <source>
        <dbReference type="WBParaSite" id="ACRNAN_scaffold6099.g30797.t1"/>
    </source>
</evidence>
<dbReference type="Proteomes" id="UP000887540">
    <property type="component" value="Unplaced"/>
</dbReference>
<evidence type="ECO:0000313" key="2">
    <source>
        <dbReference type="Proteomes" id="UP000887540"/>
    </source>
</evidence>